<dbReference type="InterPro" id="IPR036388">
    <property type="entry name" value="WH-like_DNA-bd_sf"/>
</dbReference>
<dbReference type="AlphaFoldDB" id="A0A2X2IRD1"/>
<dbReference type="InterPro" id="IPR016032">
    <property type="entry name" value="Sig_transdc_resp-reg_C-effctor"/>
</dbReference>
<accession>A0A2X2IRD1</accession>
<gene>
    <name evidence="4" type="primary">mprA_2</name>
    <name evidence="4" type="ORF">NCTC11343_01080</name>
</gene>
<dbReference type="SUPFAM" id="SSF46894">
    <property type="entry name" value="C-terminal effector domain of the bipartite response regulators"/>
    <property type="match status" value="1"/>
</dbReference>
<name>A0A2X2IRD1_SPHMU</name>
<evidence type="ECO:0000259" key="3">
    <source>
        <dbReference type="PROSITE" id="PS51755"/>
    </source>
</evidence>
<dbReference type="RefSeq" id="WP_256602820.1">
    <property type="nucleotide sequence ID" value="NZ_UAUU01000002.1"/>
</dbReference>
<dbReference type="GO" id="GO:0000160">
    <property type="term" value="P:phosphorelay signal transduction system"/>
    <property type="evidence" value="ECO:0007669"/>
    <property type="project" value="InterPro"/>
</dbReference>
<organism evidence="4 5">
    <name type="scientific">Sphingobacterium multivorum</name>
    <dbReference type="NCBI Taxonomy" id="28454"/>
    <lineage>
        <taxon>Bacteria</taxon>
        <taxon>Pseudomonadati</taxon>
        <taxon>Bacteroidota</taxon>
        <taxon>Sphingobacteriia</taxon>
        <taxon>Sphingobacteriales</taxon>
        <taxon>Sphingobacteriaceae</taxon>
        <taxon>Sphingobacterium</taxon>
    </lineage>
</organism>
<proteinExistence type="predicted"/>
<dbReference type="CDD" id="cd00383">
    <property type="entry name" value="trans_reg_C"/>
    <property type="match status" value="1"/>
</dbReference>
<feature type="DNA-binding region" description="OmpR/PhoB-type" evidence="2">
    <location>
        <begin position="1"/>
        <end position="61"/>
    </location>
</feature>
<dbReference type="EMBL" id="UAUU01000002">
    <property type="protein sequence ID" value="SPZ84538.1"/>
    <property type="molecule type" value="Genomic_DNA"/>
</dbReference>
<evidence type="ECO:0000256" key="1">
    <source>
        <dbReference type="ARBA" id="ARBA00023125"/>
    </source>
</evidence>
<reference evidence="4 5" key="1">
    <citation type="submission" date="2018-06" db="EMBL/GenBank/DDBJ databases">
        <authorList>
            <consortium name="Pathogen Informatics"/>
            <person name="Doyle S."/>
        </authorList>
    </citation>
    <scope>NUCLEOTIDE SEQUENCE [LARGE SCALE GENOMIC DNA]</scope>
    <source>
        <strain evidence="4 5">NCTC11343</strain>
    </source>
</reference>
<feature type="domain" description="OmpR/PhoB-type" evidence="3">
    <location>
        <begin position="1"/>
        <end position="61"/>
    </location>
</feature>
<dbReference type="SMART" id="SM00862">
    <property type="entry name" value="Trans_reg_C"/>
    <property type="match status" value="1"/>
</dbReference>
<dbReference type="Gene3D" id="1.10.10.10">
    <property type="entry name" value="Winged helix-like DNA-binding domain superfamily/Winged helix DNA-binding domain"/>
    <property type="match status" value="1"/>
</dbReference>
<dbReference type="InterPro" id="IPR001867">
    <property type="entry name" value="OmpR/PhoB-type_DNA-bd"/>
</dbReference>
<keyword evidence="1 2" id="KW-0238">DNA-binding</keyword>
<dbReference type="Proteomes" id="UP000251241">
    <property type="component" value="Unassembled WGS sequence"/>
</dbReference>
<evidence type="ECO:0000256" key="2">
    <source>
        <dbReference type="PROSITE-ProRule" id="PRU01091"/>
    </source>
</evidence>
<evidence type="ECO:0000313" key="5">
    <source>
        <dbReference type="Proteomes" id="UP000251241"/>
    </source>
</evidence>
<sequence length="63" mass="7507">MLNRNKVLSRIDILEEVWGMDVDLSTNVVDVYVNYLRKKIDKQFSRKLIHTVISMGYVIRHEN</sequence>
<dbReference type="GO" id="GO:0003677">
    <property type="term" value="F:DNA binding"/>
    <property type="evidence" value="ECO:0007669"/>
    <property type="project" value="UniProtKB-UniRule"/>
</dbReference>
<dbReference type="Pfam" id="PF00486">
    <property type="entry name" value="Trans_reg_C"/>
    <property type="match status" value="1"/>
</dbReference>
<protein>
    <submittedName>
        <fullName evidence="4">Mycobacterial persistence regulator A</fullName>
    </submittedName>
</protein>
<dbReference type="GO" id="GO:0006355">
    <property type="term" value="P:regulation of DNA-templated transcription"/>
    <property type="evidence" value="ECO:0007669"/>
    <property type="project" value="InterPro"/>
</dbReference>
<evidence type="ECO:0000313" key="4">
    <source>
        <dbReference type="EMBL" id="SPZ84538.1"/>
    </source>
</evidence>
<dbReference type="PROSITE" id="PS51755">
    <property type="entry name" value="OMPR_PHOB"/>
    <property type="match status" value="1"/>
</dbReference>